<keyword evidence="3" id="KW-1185">Reference proteome</keyword>
<comment type="caution">
    <text evidence="2">The sequence shown here is derived from an EMBL/GenBank/DDBJ whole genome shotgun (WGS) entry which is preliminary data.</text>
</comment>
<proteinExistence type="predicted"/>
<dbReference type="Proteomes" id="UP000772434">
    <property type="component" value="Unassembled WGS sequence"/>
</dbReference>
<gene>
    <name evidence="2" type="ORF">BDP27DRAFT_1425980</name>
</gene>
<evidence type="ECO:0000313" key="3">
    <source>
        <dbReference type="Proteomes" id="UP000772434"/>
    </source>
</evidence>
<protein>
    <submittedName>
        <fullName evidence="2">Uncharacterized protein</fullName>
    </submittedName>
</protein>
<name>A0A9P5PFI7_9AGAR</name>
<feature type="region of interest" description="Disordered" evidence="1">
    <location>
        <begin position="193"/>
        <end position="235"/>
    </location>
</feature>
<evidence type="ECO:0000313" key="2">
    <source>
        <dbReference type="EMBL" id="KAF9064326.1"/>
    </source>
</evidence>
<feature type="region of interest" description="Disordered" evidence="1">
    <location>
        <begin position="141"/>
        <end position="165"/>
    </location>
</feature>
<feature type="compositionally biased region" description="Polar residues" evidence="1">
    <location>
        <begin position="219"/>
        <end position="228"/>
    </location>
</feature>
<dbReference type="EMBL" id="JADNRY010000126">
    <property type="protein sequence ID" value="KAF9064326.1"/>
    <property type="molecule type" value="Genomic_DNA"/>
</dbReference>
<evidence type="ECO:0000256" key="1">
    <source>
        <dbReference type="SAM" id="MobiDB-lite"/>
    </source>
</evidence>
<organism evidence="2 3">
    <name type="scientific">Rhodocollybia butyracea</name>
    <dbReference type="NCBI Taxonomy" id="206335"/>
    <lineage>
        <taxon>Eukaryota</taxon>
        <taxon>Fungi</taxon>
        <taxon>Dikarya</taxon>
        <taxon>Basidiomycota</taxon>
        <taxon>Agaricomycotina</taxon>
        <taxon>Agaricomycetes</taxon>
        <taxon>Agaricomycetidae</taxon>
        <taxon>Agaricales</taxon>
        <taxon>Marasmiineae</taxon>
        <taxon>Omphalotaceae</taxon>
        <taxon>Rhodocollybia</taxon>
    </lineage>
</organism>
<sequence length="280" mass="30844">MTGEPRYWTRKTTLGTGRTSNTSAVQAQVATDSQGEQEGLPTKLQSPPPNSTQPGPSNTHDMLVQPPSPTFSQTLRDEEEHSDVLPPKPQYPGGYARNLSSLGSVNPYTGYQPGHHLSSFVDQRNHLLAPAPMYLEPPAILTTDMDSGRTGPVHLPQSPSGGESPLLQSLMVAMMRCLREDNTPRNVNLKDLLSDRDTHVNHHQSPLRLRAPDPRGYSPRTQRSSQSLDARPEEPGIMQYAYMTPAERAERPGILPFYKVNLLQPRGLMDPELALSQAKG</sequence>
<feature type="region of interest" description="Disordered" evidence="1">
    <location>
        <begin position="1"/>
        <end position="98"/>
    </location>
</feature>
<accession>A0A9P5PFI7</accession>
<dbReference type="AlphaFoldDB" id="A0A9P5PFI7"/>
<feature type="compositionally biased region" description="Polar residues" evidence="1">
    <location>
        <begin position="10"/>
        <end position="36"/>
    </location>
</feature>
<reference evidence="2" key="1">
    <citation type="submission" date="2020-11" db="EMBL/GenBank/DDBJ databases">
        <authorList>
            <consortium name="DOE Joint Genome Institute"/>
            <person name="Ahrendt S."/>
            <person name="Riley R."/>
            <person name="Andreopoulos W."/>
            <person name="Labutti K."/>
            <person name="Pangilinan J."/>
            <person name="Ruiz-Duenas F.J."/>
            <person name="Barrasa J.M."/>
            <person name="Sanchez-Garcia M."/>
            <person name="Camarero S."/>
            <person name="Miyauchi S."/>
            <person name="Serrano A."/>
            <person name="Linde D."/>
            <person name="Babiker R."/>
            <person name="Drula E."/>
            <person name="Ayuso-Fernandez I."/>
            <person name="Pacheco R."/>
            <person name="Padilla G."/>
            <person name="Ferreira P."/>
            <person name="Barriuso J."/>
            <person name="Kellner H."/>
            <person name="Castanera R."/>
            <person name="Alfaro M."/>
            <person name="Ramirez L."/>
            <person name="Pisabarro A.G."/>
            <person name="Kuo A."/>
            <person name="Tritt A."/>
            <person name="Lipzen A."/>
            <person name="He G."/>
            <person name="Yan M."/>
            <person name="Ng V."/>
            <person name="Cullen D."/>
            <person name="Martin F."/>
            <person name="Rosso M.-N."/>
            <person name="Henrissat B."/>
            <person name="Hibbett D."/>
            <person name="Martinez A.T."/>
            <person name="Grigoriev I.V."/>
        </authorList>
    </citation>
    <scope>NUCLEOTIDE SEQUENCE</scope>
    <source>
        <strain evidence="2">AH 40177</strain>
    </source>
</reference>